<proteinExistence type="predicted"/>
<organism evidence="2 3">
    <name type="scientific">Marinobacter xiaoshiensis</name>
    <dbReference type="NCBI Taxonomy" id="3073652"/>
    <lineage>
        <taxon>Bacteria</taxon>
        <taxon>Pseudomonadati</taxon>
        <taxon>Pseudomonadota</taxon>
        <taxon>Gammaproteobacteria</taxon>
        <taxon>Pseudomonadales</taxon>
        <taxon>Marinobacteraceae</taxon>
        <taxon>Marinobacter</taxon>
    </lineage>
</organism>
<dbReference type="RefSeq" id="WP_310966066.1">
    <property type="nucleotide sequence ID" value="NZ_JAVMBO010000010.1"/>
</dbReference>
<evidence type="ECO:0000313" key="3">
    <source>
        <dbReference type="Proteomes" id="UP001267407"/>
    </source>
</evidence>
<evidence type="ECO:0000256" key="1">
    <source>
        <dbReference type="SAM" id="MobiDB-lite"/>
    </source>
</evidence>
<sequence length="204" mass="21943">MTASRFNASFSNGFARLLVIAGLLVAQAGCATYYSHYAMFPAENSKGEPRTVRLSWDTAEYPGWWVLSDRATPLTLETQCSERVWKLYDDSHAEAGGCGEGIRACGQSGQDQLAQSGQPADAGSLCMSVNSADPEARIADIPGRLELLVACEPVSPVQGEGKEAVSVDYIRASTVPYAVYSRKAPRGSLNARPPKFERSVCEAE</sequence>
<feature type="compositionally biased region" description="Basic and acidic residues" evidence="1">
    <location>
        <begin position="194"/>
        <end position="204"/>
    </location>
</feature>
<evidence type="ECO:0000313" key="2">
    <source>
        <dbReference type="EMBL" id="MDS1310068.1"/>
    </source>
</evidence>
<name>A0ABU2HG68_9GAMM</name>
<feature type="region of interest" description="Disordered" evidence="1">
    <location>
        <begin position="183"/>
        <end position="204"/>
    </location>
</feature>
<dbReference type="EMBL" id="JAVMBO010000010">
    <property type="protein sequence ID" value="MDS1310068.1"/>
    <property type="molecule type" value="Genomic_DNA"/>
</dbReference>
<protein>
    <submittedName>
        <fullName evidence="2">Uncharacterized protein</fullName>
    </submittedName>
</protein>
<comment type="caution">
    <text evidence="2">The sequence shown here is derived from an EMBL/GenBank/DDBJ whole genome shotgun (WGS) entry which is preliminary data.</text>
</comment>
<reference evidence="2" key="1">
    <citation type="submission" date="2023-09" db="EMBL/GenBank/DDBJ databases">
        <title>Marinobacter sediminicola sp. nov. and Marinobacter maritimum sp. nov., isolated from marine sediment.</title>
        <authorList>
            <person name="An J."/>
        </authorList>
    </citation>
    <scope>NUCLEOTIDE SEQUENCE</scope>
    <source>
        <strain evidence="2">F60267</strain>
    </source>
</reference>
<gene>
    <name evidence="2" type="ORF">RKA07_08110</name>
</gene>
<dbReference type="Proteomes" id="UP001267407">
    <property type="component" value="Unassembled WGS sequence"/>
</dbReference>
<keyword evidence="3" id="KW-1185">Reference proteome</keyword>
<accession>A0ABU2HG68</accession>